<comment type="caution">
    <text evidence="1">The sequence shown here is derived from an EMBL/GenBank/DDBJ whole genome shotgun (WGS) entry which is preliminary data.</text>
</comment>
<reference evidence="2" key="1">
    <citation type="submission" date="2017-08" db="EMBL/GenBank/DDBJ databases">
        <title>A dynamic microbial community with high functional redundancy inhabits the cold, oxic subseafloor aquifer.</title>
        <authorList>
            <person name="Tully B.J."/>
            <person name="Wheat C.G."/>
            <person name="Glazer B.T."/>
            <person name="Huber J.A."/>
        </authorList>
    </citation>
    <scope>NUCLEOTIDE SEQUENCE [LARGE SCALE GENOMIC DNA]</scope>
</reference>
<name>A0A2A4X4L2_UNCAE</name>
<dbReference type="Proteomes" id="UP000218775">
    <property type="component" value="Unassembled WGS sequence"/>
</dbReference>
<dbReference type="EMBL" id="NVUK01000015">
    <property type="protein sequence ID" value="PCI77543.1"/>
    <property type="molecule type" value="Genomic_DNA"/>
</dbReference>
<dbReference type="AlphaFoldDB" id="A0A2A4X4L2"/>
<evidence type="ECO:0000313" key="2">
    <source>
        <dbReference type="Proteomes" id="UP000218775"/>
    </source>
</evidence>
<organism evidence="1 2">
    <name type="scientific">Aerophobetes bacterium</name>
    <dbReference type="NCBI Taxonomy" id="2030807"/>
    <lineage>
        <taxon>Bacteria</taxon>
        <taxon>Candidatus Aerophobota</taxon>
    </lineage>
</organism>
<evidence type="ECO:0000313" key="1">
    <source>
        <dbReference type="EMBL" id="PCI77543.1"/>
    </source>
</evidence>
<sequence>MAAGTSTTWNIPWNELWQTWESIPKPDITAQEVLKGIEKTAELFDLTFFGKNNYCPEQTVYNIHALLMPPEDANDYENFIAVIIGASQVSVLATLFFGPKNRIKQLCLLSYTSAQSVVAAQYGLAEQMRVQDKTTIESLKSDNAQQKEDLAAKESFKERAEQFNQLLGELEKIKGEQSQDAKTIAGAAKFIERLTSQGNLQSVMTCVIGLAAIAEINAQANILNIGQAERGEWAQIARQIQTTFGQSTHAMISTTATQLGLPSPTFPRIADRNDEQ</sequence>
<gene>
    <name evidence="1" type="ORF">COB21_02855</name>
</gene>
<protein>
    <submittedName>
        <fullName evidence="1">Uncharacterized protein</fullName>
    </submittedName>
</protein>
<proteinExistence type="predicted"/>
<accession>A0A2A4X4L2</accession>